<sequence length="188" mass="19653">MSVQTTWVPVLLPLLNIRSNTGVSGTLPNVYAALQQLQEFSALNCSELSGQLPPAWGLLNLEVLEITNSKLSGELPREWTDAAALRQAAAAAASSTLLDLGQWNGASPQSKVAGAAVVQSLPQPAARAGLAKLRVLDLSVSGSSTGKISGSQLDNFSGFEQLQRHTPSRLDAPAAAACPGFLAQQSHW</sequence>
<dbReference type="SUPFAM" id="SSF52058">
    <property type="entry name" value="L domain-like"/>
    <property type="match status" value="1"/>
</dbReference>
<dbReference type="Gene3D" id="3.80.10.10">
    <property type="entry name" value="Ribonuclease Inhibitor"/>
    <property type="match status" value="1"/>
</dbReference>
<reference evidence="2 3" key="1">
    <citation type="submission" date="2023-05" db="EMBL/GenBank/DDBJ databases">
        <title>A 100% complete, gapless, phased diploid assembly of the Scenedesmus obliquus UTEX 3031 genome.</title>
        <authorList>
            <person name="Biondi T.C."/>
            <person name="Hanschen E.R."/>
            <person name="Kwon T."/>
            <person name="Eng W."/>
            <person name="Kruse C.P.S."/>
            <person name="Koehler S.I."/>
            <person name="Kunde Y."/>
            <person name="Gleasner C.D."/>
            <person name="You Mak K.T."/>
            <person name="Polle J."/>
            <person name="Hovde B.T."/>
            <person name="Starkenburg S.R."/>
        </authorList>
    </citation>
    <scope>NUCLEOTIDE SEQUENCE [LARGE SCALE GENOMIC DNA]</scope>
    <source>
        <strain evidence="2 3">DOE0152z</strain>
    </source>
</reference>
<comment type="subcellular location">
    <subcellularLocation>
        <location evidence="1">Cytoplasm</location>
        <location evidence="1">Cytoskeleton</location>
        <location evidence="1">Cilium axoneme</location>
    </subcellularLocation>
</comment>
<proteinExistence type="predicted"/>
<evidence type="ECO:0000256" key="1">
    <source>
        <dbReference type="ARBA" id="ARBA00004430"/>
    </source>
</evidence>
<evidence type="ECO:0000313" key="3">
    <source>
        <dbReference type="Proteomes" id="UP001244341"/>
    </source>
</evidence>
<keyword evidence="3" id="KW-1185">Reference proteome</keyword>
<name>A0ABY8TS85_TETOB</name>
<dbReference type="Proteomes" id="UP001244341">
    <property type="component" value="Chromosome 2b"/>
</dbReference>
<protein>
    <submittedName>
        <fullName evidence="2">Uncharacterized protein</fullName>
    </submittedName>
</protein>
<dbReference type="EMBL" id="CP126209">
    <property type="protein sequence ID" value="WIA11166.1"/>
    <property type="molecule type" value="Genomic_DNA"/>
</dbReference>
<accession>A0ABY8TS85</accession>
<organism evidence="2 3">
    <name type="scientific">Tetradesmus obliquus</name>
    <name type="common">Green alga</name>
    <name type="synonym">Acutodesmus obliquus</name>
    <dbReference type="NCBI Taxonomy" id="3088"/>
    <lineage>
        <taxon>Eukaryota</taxon>
        <taxon>Viridiplantae</taxon>
        <taxon>Chlorophyta</taxon>
        <taxon>core chlorophytes</taxon>
        <taxon>Chlorophyceae</taxon>
        <taxon>CS clade</taxon>
        <taxon>Sphaeropleales</taxon>
        <taxon>Scenedesmaceae</taxon>
        <taxon>Tetradesmus</taxon>
    </lineage>
</organism>
<evidence type="ECO:0000313" key="2">
    <source>
        <dbReference type="EMBL" id="WIA11166.1"/>
    </source>
</evidence>
<dbReference type="InterPro" id="IPR032675">
    <property type="entry name" value="LRR_dom_sf"/>
</dbReference>
<gene>
    <name evidence="2" type="ORF">OEZ85_011299</name>
</gene>